<proteinExistence type="predicted"/>
<dbReference type="RefSeq" id="WP_170033855.1">
    <property type="nucleotide sequence ID" value="NZ_JABDTL010000001.1"/>
</dbReference>
<keyword evidence="2" id="KW-1185">Reference proteome</keyword>
<reference evidence="1 2" key="1">
    <citation type="submission" date="2020-08" db="EMBL/GenBank/DDBJ databases">
        <title>Genomic Encyclopedia of Type Strains, Phase IV (KMG-IV): sequencing the most valuable type-strain genomes for metagenomic binning, comparative biology and taxonomic classification.</title>
        <authorList>
            <person name="Goeker M."/>
        </authorList>
    </citation>
    <scope>NUCLEOTIDE SEQUENCE [LARGE SCALE GENOMIC DNA]</scope>
    <source>
        <strain evidence="1 2">DSM 29007</strain>
    </source>
</reference>
<dbReference type="EMBL" id="JACHIA010000007">
    <property type="protein sequence ID" value="MBB6071183.1"/>
    <property type="molecule type" value="Genomic_DNA"/>
</dbReference>
<organism evidence="1 2">
    <name type="scientific">Longimicrobium terrae</name>
    <dbReference type="NCBI Taxonomy" id="1639882"/>
    <lineage>
        <taxon>Bacteria</taxon>
        <taxon>Pseudomonadati</taxon>
        <taxon>Gemmatimonadota</taxon>
        <taxon>Longimicrobiia</taxon>
        <taxon>Longimicrobiales</taxon>
        <taxon>Longimicrobiaceae</taxon>
        <taxon>Longimicrobium</taxon>
    </lineage>
</organism>
<protein>
    <submittedName>
        <fullName evidence="1">Uncharacterized protein</fullName>
    </submittedName>
</protein>
<sequence length="48" mass="4806">MNRSALDLNSLAVESFATGDPAASPSTTLAGNSPLCGPSAFDSCETQC</sequence>
<dbReference type="Proteomes" id="UP000582837">
    <property type="component" value="Unassembled WGS sequence"/>
</dbReference>
<name>A0A841GZJ8_9BACT</name>
<evidence type="ECO:0000313" key="2">
    <source>
        <dbReference type="Proteomes" id="UP000582837"/>
    </source>
</evidence>
<gene>
    <name evidence="1" type="ORF">HNQ61_002807</name>
</gene>
<accession>A0A841GZJ8</accession>
<evidence type="ECO:0000313" key="1">
    <source>
        <dbReference type="EMBL" id="MBB6071183.1"/>
    </source>
</evidence>
<dbReference type="AlphaFoldDB" id="A0A841GZJ8"/>
<comment type="caution">
    <text evidence="1">The sequence shown here is derived from an EMBL/GenBank/DDBJ whole genome shotgun (WGS) entry which is preliminary data.</text>
</comment>